<sequence length="84" mass="9462">MYFIIWGSDPDSQPVGCITVLTPFEEVTRQMSSSTSSVAKLIPSVTVLKWLLTQEKQEDTRIKTMKGNPLEAVQESFRTTKVEP</sequence>
<accession>A0AAD3RE03</accession>
<name>A0AAD3RE03_LATJO</name>
<dbReference type="EMBL" id="BRZM01000081">
    <property type="protein sequence ID" value="GLD65583.1"/>
    <property type="molecule type" value="Genomic_DNA"/>
</dbReference>
<evidence type="ECO:0000313" key="2">
    <source>
        <dbReference type="Proteomes" id="UP001279410"/>
    </source>
</evidence>
<proteinExistence type="predicted"/>
<organism evidence="1 2">
    <name type="scientific">Lates japonicus</name>
    <name type="common">Japanese lates</name>
    <dbReference type="NCBI Taxonomy" id="270547"/>
    <lineage>
        <taxon>Eukaryota</taxon>
        <taxon>Metazoa</taxon>
        <taxon>Chordata</taxon>
        <taxon>Craniata</taxon>
        <taxon>Vertebrata</taxon>
        <taxon>Euteleostomi</taxon>
        <taxon>Actinopterygii</taxon>
        <taxon>Neopterygii</taxon>
        <taxon>Teleostei</taxon>
        <taxon>Neoteleostei</taxon>
        <taxon>Acanthomorphata</taxon>
        <taxon>Carangaria</taxon>
        <taxon>Carangaria incertae sedis</taxon>
        <taxon>Centropomidae</taxon>
        <taxon>Lates</taxon>
    </lineage>
</organism>
<dbReference type="AlphaFoldDB" id="A0AAD3RE03"/>
<dbReference type="Proteomes" id="UP001279410">
    <property type="component" value="Unassembled WGS sequence"/>
</dbReference>
<gene>
    <name evidence="1" type="ORF">AKAME5_001704000</name>
</gene>
<keyword evidence="2" id="KW-1185">Reference proteome</keyword>
<protein>
    <submittedName>
        <fullName evidence="1">Zinc finger BED domain-containing protein 4-like protein</fullName>
    </submittedName>
</protein>
<reference evidence="1" key="1">
    <citation type="submission" date="2022-08" db="EMBL/GenBank/DDBJ databases">
        <title>Genome sequencing of akame (Lates japonicus).</title>
        <authorList>
            <person name="Hashiguchi Y."/>
            <person name="Takahashi H."/>
        </authorList>
    </citation>
    <scope>NUCLEOTIDE SEQUENCE</scope>
    <source>
        <strain evidence="1">Kochi</strain>
    </source>
</reference>
<comment type="caution">
    <text evidence="1">The sequence shown here is derived from an EMBL/GenBank/DDBJ whole genome shotgun (WGS) entry which is preliminary data.</text>
</comment>
<evidence type="ECO:0000313" key="1">
    <source>
        <dbReference type="EMBL" id="GLD65583.1"/>
    </source>
</evidence>